<organism evidence="6 7">
    <name type="scientific">Plantibacter cousiniae</name>
    <name type="common">nom. nud.</name>
    <dbReference type="NCBI Taxonomy" id="199709"/>
    <lineage>
        <taxon>Bacteria</taxon>
        <taxon>Bacillati</taxon>
        <taxon>Actinomycetota</taxon>
        <taxon>Actinomycetes</taxon>
        <taxon>Micrococcales</taxon>
        <taxon>Microbacteriaceae</taxon>
        <taxon>Plantibacter</taxon>
    </lineage>
</organism>
<accession>A0ABY1LH89</accession>
<dbReference type="Pfam" id="PF13411">
    <property type="entry name" value="MerR_1"/>
    <property type="match status" value="2"/>
</dbReference>
<dbReference type="EMBL" id="FUZO01000001">
    <property type="protein sequence ID" value="SKC40496.1"/>
    <property type="molecule type" value="Genomic_DNA"/>
</dbReference>
<dbReference type="SUPFAM" id="SSF46955">
    <property type="entry name" value="Putative DNA-binding domain"/>
    <property type="match status" value="2"/>
</dbReference>
<feature type="domain" description="HTH merR-type" evidence="5">
    <location>
        <begin position="120"/>
        <end position="189"/>
    </location>
</feature>
<comment type="caution">
    <text evidence="6">The sequence shown here is derived from an EMBL/GenBank/DDBJ whole genome shotgun (WGS) entry which is preliminary data.</text>
</comment>
<dbReference type="InterPro" id="IPR000551">
    <property type="entry name" value="MerR-type_HTH_dom"/>
</dbReference>
<dbReference type="PANTHER" id="PTHR30204">
    <property type="entry name" value="REDOX-CYCLING DRUG-SENSING TRANSCRIPTIONAL ACTIVATOR SOXR"/>
    <property type="match status" value="1"/>
</dbReference>
<evidence type="ECO:0000256" key="3">
    <source>
        <dbReference type="ARBA" id="ARBA00023125"/>
    </source>
</evidence>
<dbReference type="InterPro" id="IPR047057">
    <property type="entry name" value="MerR_fam"/>
</dbReference>
<dbReference type="InterPro" id="IPR009061">
    <property type="entry name" value="DNA-bd_dom_put_sf"/>
</dbReference>
<dbReference type="PANTHER" id="PTHR30204:SF69">
    <property type="entry name" value="MERR-FAMILY TRANSCRIPTIONAL REGULATOR"/>
    <property type="match status" value="1"/>
</dbReference>
<dbReference type="Proteomes" id="UP000190827">
    <property type="component" value="Unassembled WGS sequence"/>
</dbReference>
<name>A0ABY1LH89_9MICO</name>
<dbReference type="PROSITE" id="PS50937">
    <property type="entry name" value="HTH_MERR_2"/>
    <property type="match status" value="2"/>
</dbReference>
<evidence type="ECO:0000256" key="1">
    <source>
        <dbReference type="ARBA" id="ARBA00022491"/>
    </source>
</evidence>
<evidence type="ECO:0000256" key="2">
    <source>
        <dbReference type="ARBA" id="ARBA00023015"/>
    </source>
</evidence>
<proteinExistence type="predicted"/>
<gene>
    <name evidence="6" type="ORF">SAMN06295973_0615</name>
</gene>
<evidence type="ECO:0000313" key="7">
    <source>
        <dbReference type="Proteomes" id="UP000190827"/>
    </source>
</evidence>
<keyword evidence="4" id="KW-0804">Transcription</keyword>
<keyword evidence="2" id="KW-0805">Transcription regulation</keyword>
<keyword evidence="7" id="KW-1185">Reference proteome</keyword>
<evidence type="ECO:0000313" key="6">
    <source>
        <dbReference type="EMBL" id="SKC40496.1"/>
    </source>
</evidence>
<feature type="domain" description="HTH merR-type" evidence="5">
    <location>
        <begin position="1"/>
        <end position="49"/>
    </location>
</feature>
<protein>
    <submittedName>
        <fullName evidence="6">DNA-binding transcriptional regulator, MerR family</fullName>
    </submittedName>
</protein>
<dbReference type="SMART" id="SM00422">
    <property type="entry name" value="HTH_MERR"/>
    <property type="match status" value="2"/>
</dbReference>
<dbReference type="GO" id="GO:0003677">
    <property type="term" value="F:DNA binding"/>
    <property type="evidence" value="ECO:0007669"/>
    <property type="project" value="UniProtKB-KW"/>
</dbReference>
<keyword evidence="3 6" id="KW-0238">DNA-binding</keyword>
<dbReference type="Gene3D" id="1.10.1660.10">
    <property type="match status" value="2"/>
</dbReference>
<sequence length="231" mass="24861">MMSTAEVGSQVGYSTQQVRDLERLGVIPAAGRTPSGYRIYRPEHVEALRAYRGLAVAAGPVRARTLMPLLLTSPLIEAAAVVDDLHAELASERAAVVAAQKGLDLIRAEVGDVFDGSRDSMTISELATALGVRPSTLRHWEAEGLVSPDRVGTTRARHYSWQAIIAARIVAALRAGGHRIPTIAAALKRLDDYADPNHADALLTVRLQQLADRSVALLEASATVHRLIRRA</sequence>
<evidence type="ECO:0000256" key="4">
    <source>
        <dbReference type="ARBA" id="ARBA00023163"/>
    </source>
</evidence>
<keyword evidence="1" id="KW-0678">Repressor</keyword>
<reference evidence="6 7" key="1">
    <citation type="submission" date="2017-02" db="EMBL/GenBank/DDBJ databases">
        <authorList>
            <person name="Varghese N."/>
            <person name="Submissions S."/>
        </authorList>
    </citation>
    <scope>NUCLEOTIDE SEQUENCE [LARGE SCALE GENOMIC DNA]</scope>
    <source>
        <strain evidence="6 7">VKM Ac-1787</strain>
    </source>
</reference>
<evidence type="ECO:0000259" key="5">
    <source>
        <dbReference type="PROSITE" id="PS50937"/>
    </source>
</evidence>